<dbReference type="InterPro" id="IPR036188">
    <property type="entry name" value="FAD/NAD-bd_sf"/>
</dbReference>
<dbReference type="GO" id="GO:0016491">
    <property type="term" value="F:oxidoreductase activity"/>
    <property type="evidence" value="ECO:0007669"/>
    <property type="project" value="UniProtKB-KW"/>
</dbReference>
<evidence type="ECO:0000313" key="10">
    <source>
        <dbReference type="Proteomes" id="UP000824139"/>
    </source>
</evidence>
<comment type="caution">
    <text evidence="9">The sequence shown here is derived from an EMBL/GenBank/DDBJ whole genome shotgun (WGS) entry which is preliminary data.</text>
</comment>
<dbReference type="EMBL" id="DVJO01000139">
    <property type="protein sequence ID" value="HIS83207.1"/>
    <property type="molecule type" value="Genomic_DNA"/>
</dbReference>
<proteinExistence type="inferred from homology"/>
<dbReference type="PANTHER" id="PTHR43429:SF1">
    <property type="entry name" value="NAD(P)H SULFUR OXIDOREDUCTASE (COA-DEPENDENT)"/>
    <property type="match status" value="1"/>
</dbReference>
<dbReference type="SUPFAM" id="SSF55424">
    <property type="entry name" value="FAD/NAD-linked reductases, dimerisation (C-terminal) domain"/>
    <property type="match status" value="1"/>
</dbReference>
<reference evidence="9" key="2">
    <citation type="journal article" date="2021" name="PeerJ">
        <title>Extensive microbial diversity within the chicken gut microbiome revealed by metagenomics and culture.</title>
        <authorList>
            <person name="Gilroy R."/>
            <person name="Ravi A."/>
            <person name="Getino M."/>
            <person name="Pursley I."/>
            <person name="Horton D.L."/>
            <person name="Alikhan N.F."/>
            <person name="Baker D."/>
            <person name="Gharbi K."/>
            <person name="Hall N."/>
            <person name="Watson M."/>
            <person name="Adriaenssens E.M."/>
            <person name="Foster-Nyarko E."/>
            <person name="Jarju S."/>
            <person name="Secka A."/>
            <person name="Antonio M."/>
            <person name="Oren A."/>
            <person name="Chaudhuri R.R."/>
            <person name="La Ragione R."/>
            <person name="Hildebrand F."/>
            <person name="Pallen M.J."/>
        </authorList>
    </citation>
    <scope>NUCLEOTIDE SEQUENCE</scope>
    <source>
        <strain evidence="9">CHK152-2994</strain>
    </source>
</reference>
<keyword evidence="5" id="KW-0560">Oxidoreductase</keyword>
<dbReference type="PANTHER" id="PTHR43429">
    <property type="entry name" value="PYRIDINE NUCLEOTIDE-DISULFIDE OXIDOREDUCTASE DOMAIN-CONTAINING"/>
    <property type="match status" value="1"/>
</dbReference>
<dbReference type="InterPro" id="IPR023753">
    <property type="entry name" value="FAD/NAD-binding_dom"/>
</dbReference>
<dbReference type="Proteomes" id="UP000824139">
    <property type="component" value="Unassembled WGS sequence"/>
</dbReference>
<evidence type="ECO:0000259" key="8">
    <source>
        <dbReference type="Pfam" id="PF07992"/>
    </source>
</evidence>
<evidence type="ECO:0000259" key="7">
    <source>
        <dbReference type="Pfam" id="PF02852"/>
    </source>
</evidence>
<reference evidence="9" key="1">
    <citation type="submission" date="2020-10" db="EMBL/GenBank/DDBJ databases">
        <authorList>
            <person name="Gilroy R."/>
        </authorList>
    </citation>
    <scope>NUCLEOTIDE SEQUENCE</scope>
    <source>
        <strain evidence="9">CHK152-2994</strain>
    </source>
</reference>
<organism evidence="9 10">
    <name type="scientific">Candidatus Scatenecus faecavium</name>
    <dbReference type="NCBI Taxonomy" id="2840915"/>
    <lineage>
        <taxon>Bacteria</taxon>
        <taxon>Candidatus Scatenecus</taxon>
    </lineage>
</organism>
<keyword evidence="3" id="KW-0285">Flavoprotein</keyword>
<keyword evidence="4" id="KW-0274">FAD</keyword>
<feature type="domain" description="Pyridine nucleotide-disulphide oxidoreductase dimerisation" evidence="7">
    <location>
        <begin position="336"/>
        <end position="435"/>
    </location>
</feature>
<name>A0A9D1FW12_9BACT</name>
<dbReference type="InterPro" id="IPR050260">
    <property type="entry name" value="FAD-bd_OxRdtase"/>
</dbReference>
<dbReference type="Gene3D" id="3.50.50.60">
    <property type="entry name" value="FAD/NAD(P)-binding domain"/>
    <property type="match status" value="2"/>
</dbReference>
<dbReference type="AlphaFoldDB" id="A0A9D1FW12"/>
<dbReference type="PRINTS" id="PR00368">
    <property type="entry name" value="FADPNR"/>
</dbReference>
<evidence type="ECO:0000256" key="2">
    <source>
        <dbReference type="ARBA" id="ARBA00009130"/>
    </source>
</evidence>
<evidence type="ECO:0000256" key="5">
    <source>
        <dbReference type="ARBA" id="ARBA00023002"/>
    </source>
</evidence>
<dbReference type="SUPFAM" id="SSF51905">
    <property type="entry name" value="FAD/NAD(P)-binding domain"/>
    <property type="match status" value="2"/>
</dbReference>
<sequence length="456" mass="49601">MKIVILGGVAAGAKAAAKARRMLPDAQIDLYTDDTHISYSACGLPYYVEGNFEDYKLLLVRSPEDFEKNGVHIHLQNRAAKILPNSKQVLIEDLVSKKAFLVCYDKLIIAIGARPIVPPIKNVNLKNVFTIRKIEDGIAIREMAEKSQNAAIIGGGYIGIEMLEALVKQNVYVTLIEYAPTIMQTFDEDMSHLILEQLKFTCGNRFEILTSEMATEFSGDNEGVKSVRTGSGREIPVDFVVLCAGVVPNTEIARDAEIAIGETGAIKVNERMETNIPDIFACGDCVEENLLITNTKIWLPLGTNANKEGRVAAINACGGDEKFYGVLGSAVTRCLSLTMSMTGLTVKKAEQLGIETISTTVTKNDKVGYMPDVNNITIKLIADKSTGKLLGCQGIGAGDADKRVNTVTSSLLAGLTVDEFYRNDLTYAPPFSPTIDPLLNAAQILLEKLNKTEEQK</sequence>
<evidence type="ECO:0000256" key="6">
    <source>
        <dbReference type="ARBA" id="ARBA00023284"/>
    </source>
</evidence>
<dbReference type="Pfam" id="PF07992">
    <property type="entry name" value="Pyr_redox_2"/>
    <property type="match status" value="1"/>
</dbReference>
<evidence type="ECO:0000256" key="1">
    <source>
        <dbReference type="ARBA" id="ARBA00001974"/>
    </source>
</evidence>
<evidence type="ECO:0000313" key="9">
    <source>
        <dbReference type="EMBL" id="HIS83207.1"/>
    </source>
</evidence>
<comment type="similarity">
    <text evidence="2">Belongs to the class-III pyridine nucleotide-disulfide oxidoreductase family.</text>
</comment>
<feature type="domain" description="FAD/NAD(P)-binding" evidence="8">
    <location>
        <begin position="1"/>
        <end position="290"/>
    </location>
</feature>
<evidence type="ECO:0000256" key="4">
    <source>
        <dbReference type="ARBA" id="ARBA00022827"/>
    </source>
</evidence>
<dbReference type="InterPro" id="IPR016156">
    <property type="entry name" value="FAD/NAD-linked_Rdtase_dimer_sf"/>
</dbReference>
<evidence type="ECO:0000256" key="3">
    <source>
        <dbReference type="ARBA" id="ARBA00022630"/>
    </source>
</evidence>
<accession>A0A9D1FW12</accession>
<dbReference type="Pfam" id="PF02852">
    <property type="entry name" value="Pyr_redox_dim"/>
    <property type="match status" value="1"/>
</dbReference>
<comment type="cofactor">
    <cofactor evidence="1">
        <name>FAD</name>
        <dbReference type="ChEBI" id="CHEBI:57692"/>
    </cofactor>
</comment>
<keyword evidence="6" id="KW-0676">Redox-active center</keyword>
<dbReference type="InterPro" id="IPR004099">
    <property type="entry name" value="Pyr_nucl-diS_OxRdtase_dimer"/>
</dbReference>
<gene>
    <name evidence="9" type="ORF">IAD41_06350</name>
</gene>
<protein>
    <submittedName>
        <fullName evidence="9">FAD-dependent oxidoreductase</fullName>
    </submittedName>
</protein>
<dbReference type="PRINTS" id="PR00411">
    <property type="entry name" value="PNDRDTASEI"/>
</dbReference>